<dbReference type="Pfam" id="PF03551">
    <property type="entry name" value="PadR"/>
    <property type="match status" value="1"/>
</dbReference>
<feature type="domain" description="Transcription regulator PadR N-terminal" evidence="1">
    <location>
        <begin position="9"/>
        <end position="77"/>
    </location>
</feature>
<reference evidence="2 3" key="1">
    <citation type="submission" date="2013-05" db="EMBL/GenBank/DDBJ databases">
        <title>Complete genome sequence of the lipase-producing bacterium Photobacterium gaetbulicola Gung47.</title>
        <authorList>
            <person name="Kim Y.-O."/>
        </authorList>
    </citation>
    <scope>NUCLEOTIDE SEQUENCE [LARGE SCALE GENOMIC DNA]</scope>
    <source>
        <strain evidence="2 3">Gung47</strain>
    </source>
</reference>
<evidence type="ECO:0000313" key="3">
    <source>
        <dbReference type="Proteomes" id="UP000032303"/>
    </source>
</evidence>
<keyword evidence="3" id="KW-1185">Reference proteome</keyword>
<dbReference type="InterPro" id="IPR036390">
    <property type="entry name" value="WH_DNA-bd_sf"/>
</dbReference>
<dbReference type="STRING" id="658445.H744_1c0237"/>
<dbReference type="SUPFAM" id="SSF46785">
    <property type="entry name" value="Winged helix' DNA-binding domain"/>
    <property type="match status" value="1"/>
</dbReference>
<name>A0A0C5WDY4_9GAMM</name>
<dbReference type="PANTHER" id="PTHR43252">
    <property type="entry name" value="TRANSCRIPTIONAL REGULATOR YQJI"/>
    <property type="match status" value="1"/>
</dbReference>
<protein>
    <submittedName>
        <fullName evidence="2">Putative transcriptional regulator</fullName>
    </submittedName>
</protein>
<dbReference type="AlphaFoldDB" id="A0A0C5WDY4"/>
<dbReference type="EMBL" id="CP005973">
    <property type="protein sequence ID" value="AJR05263.1"/>
    <property type="molecule type" value="Genomic_DNA"/>
</dbReference>
<dbReference type="InterPro" id="IPR005149">
    <property type="entry name" value="Tscrpt_reg_PadR_N"/>
</dbReference>
<organism evidence="2 3">
    <name type="scientific">Photobacterium gaetbulicola Gung47</name>
    <dbReference type="NCBI Taxonomy" id="658445"/>
    <lineage>
        <taxon>Bacteria</taxon>
        <taxon>Pseudomonadati</taxon>
        <taxon>Pseudomonadota</taxon>
        <taxon>Gammaproteobacteria</taxon>
        <taxon>Vibrionales</taxon>
        <taxon>Vibrionaceae</taxon>
        <taxon>Photobacterium</taxon>
    </lineage>
</organism>
<dbReference type="PANTHER" id="PTHR43252:SF4">
    <property type="entry name" value="TRANSCRIPTIONAL REGULATORY PROTEIN"/>
    <property type="match status" value="1"/>
</dbReference>
<sequence>MIGNLEVVVLANLLESEATGYDLTKKINQSPWKSSHQQIYRTLLKLKNRGYLTCQEVNQTNKPDKKVYKITPKGSSVVSSKKLQSATIKIQQDEAYSRLTLGDPQYFIDMHSELVKKISELTKIRNDSEPLTQLAIDRKINLLHADVEWCKYVVRTLSNGIRVAA</sequence>
<dbReference type="Gene3D" id="1.10.10.10">
    <property type="entry name" value="Winged helix-like DNA-binding domain superfamily/Winged helix DNA-binding domain"/>
    <property type="match status" value="1"/>
</dbReference>
<dbReference type="InterPro" id="IPR036388">
    <property type="entry name" value="WH-like_DNA-bd_sf"/>
</dbReference>
<dbReference type="KEGG" id="pgb:H744_1c0237"/>
<gene>
    <name evidence="2" type="ORF">H744_1c0237</name>
</gene>
<evidence type="ECO:0000259" key="1">
    <source>
        <dbReference type="Pfam" id="PF03551"/>
    </source>
</evidence>
<dbReference type="Proteomes" id="UP000032303">
    <property type="component" value="Chromosome 1"/>
</dbReference>
<proteinExistence type="predicted"/>
<evidence type="ECO:0000313" key="2">
    <source>
        <dbReference type="EMBL" id="AJR05263.1"/>
    </source>
</evidence>
<accession>A0A0C5WDY4</accession>
<dbReference type="PATRIC" id="fig|658445.3.peg.261"/>
<dbReference type="HOGENOM" id="CLU_089258_1_4_6"/>